<organism evidence="1 2">
    <name type="scientific">Mycoplasmopsis synoviae</name>
    <name type="common">Mycoplasma synoviae</name>
    <dbReference type="NCBI Taxonomy" id="2109"/>
    <lineage>
        <taxon>Bacteria</taxon>
        <taxon>Bacillati</taxon>
        <taxon>Mycoplasmatota</taxon>
        <taxon>Mycoplasmoidales</taxon>
        <taxon>Metamycoplasmataceae</taxon>
        <taxon>Mycoplasmopsis</taxon>
    </lineage>
</organism>
<sequence>MLEEDERDKLFKFVDNDMQKFYVYIKTKIESRLKNKIVIFSRHYIKVDYDFRSGLDAAKVYMIDQW</sequence>
<evidence type="ECO:0000313" key="2">
    <source>
        <dbReference type="Proteomes" id="UP000259328"/>
    </source>
</evidence>
<feature type="non-terminal residue" evidence="1">
    <location>
        <position position="66"/>
    </location>
</feature>
<accession>A0A3B0P8J4</accession>
<gene>
    <name evidence="1" type="ORF">NCTC10124_01218</name>
</gene>
<protein>
    <submittedName>
        <fullName evidence="1">Uncharacterized protein</fullName>
    </submittedName>
</protein>
<name>A0A3B0P8J4_MYCSY</name>
<evidence type="ECO:0000313" key="1">
    <source>
        <dbReference type="EMBL" id="SYV93468.1"/>
    </source>
</evidence>
<dbReference type="Proteomes" id="UP000259328">
    <property type="component" value="Chromosome"/>
</dbReference>
<reference evidence="2" key="1">
    <citation type="submission" date="2018-06" db="EMBL/GenBank/DDBJ databases">
        <authorList>
            <consortium name="Pathogen Informatics"/>
        </authorList>
    </citation>
    <scope>NUCLEOTIDE SEQUENCE [LARGE SCALE GENOMIC DNA]</scope>
    <source>
        <strain evidence="2">NCTC10124</strain>
    </source>
</reference>
<dbReference type="AlphaFoldDB" id="A0A3B0P8J4"/>
<proteinExistence type="predicted"/>
<dbReference type="EMBL" id="LS991953">
    <property type="protein sequence ID" value="SYV93468.1"/>
    <property type="molecule type" value="Genomic_DNA"/>
</dbReference>